<evidence type="ECO:0000313" key="5">
    <source>
        <dbReference type="Proteomes" id="UP001240236"/>
    </source>
</evidence>
<dbReference type="Pfam" id="PF00437">
    <property type="entry name" value="T2SSE"/>
    <property type="match status" value="1"/>
</dbReference>
<keyword evidence="5" id="KW-1185">Reference proteome</keyword>
<dbReference type="InterPro" id="IPR001482">
    <property type="entry name" value="T2SS/T4SS_dom"/>
</dbReference>
<feature type="domain" description="Bacterial type II secretion system protein E" evidence="3">
    <location>
        <begin position="343"/>
        <end position="357"/>
    </location>
</feature>
<accession>A0AAE3W1E9</accession>
<dbReference type="EMBL" id="JAUSUZ010000001">
    <property type="protein sequence ID" value="MDQ0367704.1"/>
    <property type="molecule type" value="Genomic_DNA"/>
</dbReference>
<dbReference type="PROSITE" id="PS00662">
    <property type="entry name" value="T2SP_E"/>
    <property type="match status" value="1"/>
</dbReference>
<sequence>MTDQQNRGHARRPDEIPRTGSGFSAAEVLALNEDSPYPATAIPVTAVPSTNFPFSGASVSTSGTGAFGRRNVRRAYDPLAEVRRRAHGALLEQLGPQMYEAGADEEELERRVREALPGLLAKEDQLTAGDRGVAFRQVIDEIVGHGPIEPLLRDPDITEIMVNSWDRIYVERFGRIQSVETAFLDEWHLRRVIDKIVSRVGRRVDESSPMVDARLPDGSRVNAVIPPVTLDGAAMTIRKFAANPYGVEDLIAFGTLNPSVASLLSACIQGRLDVLITGGTGTGKTTLLNVLSQMLPPHERIITIEDAAELRLAQDHVVRMEYRPPNIEGRGEVTIRDLVRNALRMRPDRIVVGEVRDGAALDMLQAMNTGHDGSLTTVHANSPRDSLSRLETMVLMAGMDLPVRAIREQIASAVDVIVHLSRLRDGTRRITHVTEVLGLDGDVILTQDIFLFDFRSGTDAYGRYQGELRPTGTRPQFLDKLADQGVDASPRNVGLQDVLQ</sequence>
<dbReference type="Gene3D" id="3.40.50.300">
    <property type="entry name" value="P-loop containing nucleotide triphosphate hydrolases"/>
    <property type="match status" value="1"/>
</dbReference>
<dbReference type="GO" id="GO:0016887">
    <property type="term" value="F:ATP hydrolysis activity"/>
    <property type="evidence" value="ECO:0007669"/>
    <property type="project" value="InterPro"/>
</dbReference>
<dbReference type="PANTHER" id="PTHR30486">
    <property type="entry name" value="TWITCHING MOTILITY PROTEIN PILT"/>
    <property type="match status" value="1"/>
</dbReference>
<evidence type="ECO:0000256" key="2">
    <source>
        <dbReference type="SAM" id="MobiDB-lite"/>
    </source>
</evidence>
<evidence type="ECO:0000256" key="1">
    <source>
        <dbReference type="ARBA" id="ARBA00006611"/>
    </source>
</evidence>
<gene>
    <name evidence="4" type="ORF">J2S42_004373</name>
</gene>
<proteinExistence type="inferred from homology"/>
<organism evidence="4 5">
    <name type="scientific">Catenuloplanes indicus</name>
    <dbReference type="NCBI Taxonomy" id="137267"/>
    <lineage>
        <taxon>Bacteria</taxon>
        <taxon>Bacillati</taxon>
        <taxon>Actinomycetota</taxon>
        <taxon>Actinomycetes</taxon>
        <taxon>Micromonosporales</taxon>
        <taxon>Micromonosporaceae</taxon>
        <taxon>Catenuloplanes</taxon>
    </lineage>
</organism>
<dbReference type="InterPro" id="IPR050921">
    <property type="entry name" value="T4SS_GSP_E_ATPase"/>
</dbReference>
<feature type="region of interest" description="Disordered" evidence="2">
    <location>
        <begin position="1"/>
        <end position="21"/>
    </location>
</feature>
<reference evidence="4 5" key="1">
    <citation type="submission" date="2023-07" db="EMBL/GenBank/DDBJ databases">
        <title>Sequencing the genomes of 1000 actinobacteria strains.</title>
        <authorList>
            <person name="Klenk H.-P."/>
        </authorList>
    </citation>
    <scope>NUCLEOTIDE SEQUENCE [LARGE SCALE GENOMIC DNA]</scope>
    <source>
        <strain evidence="4 5">DSM 44709</strain>
    </source>
</reference>
<comment type="similarity">
    <text evidence="1">Belongs to the GSP E family.</text>
</comment>
<dbReference type="PANTHER" id="PTHR30486:SF15">
    <property type="entry name" value="TYPE II_IV SECRETION SYSTEM ATPASE"/>
    <property type="match status" value="1"/>
</dbReference>
<dbReference type="AlphaFoldDB" id="A0AAE3W1E9"/>
<dbReference type="InterPro" id="IPR027417">
    <property type="entry name" value="P-loop_NTPase"/>
</dbReference>
<comment type="caution">
    <text evidence="4">The sequence shown here is derived from an EMBL/GenBank/DDBJ whole genome shotgun (WGS) entry which is preliminary data.</text>
</comment>
<evidence type="ECO:0000313" key="4">
    <source>
        <dbReference type="EMBL" id="MDQ0367704.1"/>
    </source>
</evidence>
<dbReference type="CDD" id="cd01130">
    <property type="entry name" value="VirB11-like_ATPase"/>
    <property type="match status" value="1"/>
</dbReference>
<dbReference type="Gene3D" id="3.30.450.380">
    <property type="match status" value="1"/>
</dbReference>
<dbReference type="Proteomes" id="UP001240236">
    <property type="component" value="Unassembled WGS sequence"/>
</dbReference>
<dbReference type="RefSeq" id="WP_307241916.1">
    <property type="nucleotide sequence ID" value="NZ_JAUSUZ010000001.1"/>
</dbReference>
<dbReference type="SUPFAM" id="SSF52540">
    <property type="entry name" value="P-loop containing nucleoside triphosphate hydrolases"/>
    <property type="match status" value="1"/>
</dbReference>
<dbReference type="SMART" id="SM00382">
    <property type="entry name" value="AAA"/>
    <property type="match status" value="1"/>
</dbReference>
<name>A0AAE3W1E9_9ACTN</name>
<evidence type="ECO:0000259" key="3">
    <source>
        <dbReference type="PROSITE" id="PS00662"/>
    </source>
</evidence>
<dbReference type="InterPro" id="IPR003593">
    <property type="entry name" value="AAA+_ATPase"/>
</dbReference>
<protein>
    <submittedName>
        <fullName evidence="4">Pilus assembly protein CpaF</fullName>
    </submittedName>
</protein>